<evidence type="ECO:0000313" key="2">
    <source>
        <dbReference type="Proteomes" id="UP000037511"/>
    </source>
</evidence>
<organism evidence="1 2">
    <name type="scientific">Achromobacter spanius</name>
    <dbReference type="NCBI Taxonomy" id="217203"/>
    <lineage>
        <taxon>Bacteria</taxon>
        <taxon>Pseudomonadati</taxon>
        <taxon>Pseudomonadota</taxon>
        <taxon>Betaproteobacteria</taxon>
        <taxon>Burkholderiales</taxon>
        <taxon>Alcaligenaceae</taxon>
        <taxon>Achromobacter</taxon>
    </lineage>
</organism>
<name>A0AAW3I5V0_9BURK</name>
<proteinExistence type="predicted"/>
<accession>A0AAW3I5V0</accession>
<gene>
    <name evidence="1" type="ORF">AFM18_09220</name>
</gene>
<comment type="caution">
    <text evidence="1">The sequence shown here is derived from an EMBL/GenBank/DDBJ whole genome shotgun (WGS) entry which is preliminary data.</text>
</comment>
<dbReference type="Proteomes" id="UP000037511">
    <property type="component" value="Unassembled WGS sequence"/>
</dbReference>
<dbReference type="Gene3D" id="2.10.260.10">
    <property type="match status" value="1"/>
</dbReference>
<reference evidence="1 2" key="1">
    <citation type="submission" date="2015-07" db="EMBL/GenBank/DDBJ databases">
        <title>Draft genome of Achromobacter spanius.</title>
        <authorList>
            <person name="Wang X."/>
        </authorList>
    </citation>
    <scope>NUCLEOTIDE SEQUENCE [LARGE SCALE GENOMIC DNA]</scope>
    <source>
        <strain evidence="1 2">CGMCC9173</strain>
    </source>
</reference>
<dbReference type="EMBL" id="LGVG01000009">
    <property type="protein sequence ID" value="KNE28002.1"/>
    <property type="molecule type" value="Genomic_DNA"/>
</dbReference>
<evidence type="ECO:0000313" key="1">
    <source>
        <dbReference type="EMBL" id="KNE28002.1"/>
    </source>
</evidence>
<dbReference type="SUPFAM" id="SSF89447">
    <property type="entry name" value="AbrB/MazE/MraZ-like"/>
    <property type="match status" value="1"/>
</dbReference>
<dbReference type="AlphaFoldDB" id="A0AAW3I5V0"/>
<protein>
    <submittedName>
        <fullName evidence="1">Nitrogen regulatory protein</fullName>
    </submittedName>
</protein>
<sequence>MSFHRRFYSPSREAKLFRIGQSQAVCIPAEFELPGDRVMIRQAGTKLILEPMAGRKNIVELLAQWRMEEPLGRGDHFPDITDAPSTPDDIL</sequence>
<dbReference type="RefSeq" id="WP_050446498.1">
    <property type="nucleotide sequence ID" value="NZ_JBLWYY010000028.1"/>
</dbReference>
<dbReference type="InterPro" id="IPR037914">
    <property type="entry name" value="SpoVT-AbrB_sf"/>
</dbReference>